<evidence type="ECO:0000313" key="6">
    <source>
        <dbReference type="EMBL" id="KIR57555.1"/>
    </source>
</evidence>
<organism evidence="6 7">
    <name type="scientific">Cryptococcus bacillisporus CA1873</name>
    <dbReference type="NCBI Taxonomy" id="1296111"/>
    <lineage>
        <taxon>Eukaryota</taxon>
        <taxon>Fungi</taxon>
        <taxon>Dikarya</taxon>
        <taxon>Basidiomycota</taxon>
        <taxon>Agaricomycotina</taxon>
        <taxon>Tremellomycetes</taxon>
        <taxon>Tremellales</taxon>
        <taxon>Cryptococcaceae</taxon>
        <taxon>Cryptococcus</taxon>
        <taxon>Cryptococcus gattii species complex</taxon>
    </lineage>
</organism>
<dbReference type="Gene3D" id="2.60.40.10">
    <property type="entry name" value="Immunoglobulins"/>
    <property type="match status" value="1"/>
</dbReference>
<dbReference type="PANTHER" id="PTHR42715:SF10">
    <property type="entry name" value="BETA-GLUCOSIDASE"/>
    <property type="match status" value="1"/>
</dbReference>
<proteinExistence type="inferred from homology"/>
<evidence type="ECO:0000256" key="5">
    <source>
        <dbReference type="ARBA" id="ARBA00023295"/>
    </source>
</evidence>
<comment type="catalytic activity">
    <reaction evidence="1">
        <text>Hydrolysis of terminal, non-reducing beta-D-glucosyl residues with release of beta-D-glucose.</text>
        <dbReference type="EC" id="3.2.1.21"/>
    </reaction>
</comment>
<evidence type="ECO:0000256" key="4">
    <source>
        <dbReference type="ARBA" id="ARBA00022801"/>
    </source>
</evidence>
<evidence type="ECO:0000313" key="7">
    <source>
        <dbReference type="Proteomes" id="UP000053800"/>
    </source>
</evidence>
<dbReference type="EC" id="3.2.1.21" evidence="3"/>
<dbReference type="Proteomes" id="UP000053800">
    <property type="component" value="Unassembled WGS sequence"/>
</dbReference>
<evidence type="ECO:0000256" key="2">
    <source>
        <dbReference type="ARBA" id="ARBA00005336"/>
    </source>
</evidence>
<dbReference type="EMBL" id="KN848912">
    <property type="protein sequence ID" value="KIR57555.1"/>
    <property type="molecule type" value="Genomic_DNA"/>
</dbReference>
<evidence type="ECO:0000256" key="1">
    <source>
        <dbReference type="ARBA" id="ARBA00000448"/>
    </source>
</evidence>
<protein>
    <recommendedName>
        <fullName evidence="3">beta-glucosidase</fullName>
        <ecNumber evidence="3">3.2.1.21</ecNumber>
    </recommendedName>
</protein>
<evidence type="ECO:0000256" key="3">
    <source>
        <dbReference type="ARBA" id="ARBA00012744"/>
    </source>
</evidence>
<keyword evidence="5" id="KW-0326">Glycosidase</keyword>
<dbReference type="PANTHER" id="PTHR42715">
    <property type="entry name" value="BETA-GLUCOSIDASE"/>
    <property type="match status" value="1"/>
</dbReference>
<reference evidence="6 7" key="1">
    <citation type="submission" date="2015-01" db="EMBL/GenBank/DDBJ databases">
        <title>The Genome Sequence of Cryptococcus gattii CA1873.</title>
        <authorList>
            <consortium name="The Broad Institute Genomics Platform"/>
            <person name="Cuomo C."/>
            <person name="Litvintseva A."/>
            <person name="Chen Y."/>
            <person name="Heitman J."/>
            <person name="Sun S."/>
            <person name="Springer D."/>
            <person name="Dromer F."/>
            <person name="Young S."/>
            <person name="Zeng Q."/>
            <person name="Gargeya S."/>
            <person name="Abouelleil A."/>
            <person name="Alvarado L."/>
            <person name="Chapman S.B."/>
            <person name="Gainer-Dewar J."/>
            <person name="Goldberg J."/>
            <person name="Griggs A."/>
            <person name="Gujja S."/>
            <person name="Hansen M."/>
            <person name="Howarth C."/>
            <person name="Imamovic A."/>
            <person name="Larimer J."/>
            <person name="Murphy C."/>
            <person name="Naylor J."/>
            <person name="Pearson M."/>
            <person name="Priest M."/>
            <person name="Roberts A."/>
            <person name="Saif S."/>
            <person name="Shea T."/>
            <person name="Sykes S."/>
            <person name="Wortman J."/>
            <person name="Nusbaum C."/>
            <person name="Birren B."/>
        </authorList>
    </citation>
    <scope>NUCLEOTIDE SEQUENCE [LARGE SCALE GENOMIC DNA]</scope>
    <source>
        <strain evidence="6 7">CA1873</strain>
    </source>
</reference>
<gene>
    <name evidence="6" type="ORF">I314_06586</name>
</gene>
<keyword evidence="4" id="KW-0378">Hydrolase</keyword>
<dbReference type="InterPro" id="IPR013783">
    <property type="entry name" value="Ig-like_fold"/>
</dbReference>
<name>A0ABR5B1T7_CRYGA</name>
<comment type="similarity">
    <text evidence="2">Belongs to the glycosyl hydrolase 3 family.</text>
</comment>
<sequence length="91" mass="9994">MYPFRHGLSYTEFGYSDLQAVSSPSNTPNDWRIRVSAKVTNTGKVAGAHSVHFYVAPPPPTSNSFLHPEVTLQGFTKTSILPPGKVKKSVY</sequence>
<dbReference type="InterPro" id="IPR050288">
    <property type="entry name" value="Cellulose_deg_GH3"/>
</dbReference>
<accession>A0ABR5B1T7</accession>
<keyword evidence="7" id="KW-1185">Reference proteome</keyword>